<dbReference type="RefSeq" id="WP_123802649.1">
    <property type="nucleotide sequence ID" value="NZ_RMVG01000020.1"/>
</dbReference>
<dbReference type="PANTHER" id="PTHR30363">
    <property type="entry name" value="HTH-TYPE TRANSCRIPTIONAL REGULATOR SRLR-RELATED"/>
    <property type="match status" value="1"/>
</dbReference>
<comment type="caution">
    <text evidence="5">The sequence shown here is derived from an EMBL/GenBank/DDBJ whole genome shotgun (WGS) entry which is preliminary data.</text>
</comment>
<dbReference type="GO" id="GO:0003700">
    <property type="term" value="F:DNA-binding transcription factor activity"/>
    <property type="evidence" value="ECO:0007669"/>
    <property type="project" value="InterPro"/>
</dbReference>
<dbReference type="Pfam" id="PF08220">
    <property type="entry name" value="HTH_DeoR"/>
    <property type="match status" value="1"/>
</dbReference>
<dbReference type="OrthoDB" id="9814815at2"/>
<dbReference type="Proteomes" id="UP000281332">
    <property type="component" value="Unassembled WGS sequence"/>
</dbReference>
<evidence type="ECO:0000259" key="4">
    <source>
        <dbReference type="PROSITE" id="PS51000"/>
    </source>
</evidence>
<reference evidence="5 6" key="1">
    <citation type="submission" date="2018-11" db="EMBL/GenBank/DDBJ databases">
        <title>Whole genome sequencing of Pantoea sp. RIT388.</title>
        <authorList>
            <person name="Gan H.M."/>
            <person name="Hudson A.O."/>
        </authorList>
    </citation>
    <scope>NUCLEOTIDE SEQUENCE [LARGE SCALE GENOMIC DNA]</scope>
    <source>
        <strain evidence="5 6">RIT388</strain>
    </source>
</reference>
<dbReference type="Pfam" id="PF00455">
    <property type="entry name" value="DeoRC"/>
    <property type="match status" value="1"/>
</dbReference>
<evidence type="ECO:0000256" key="3">
    <source>
        <dbReference type="ARBA" id="ARBA00023163"/>
    </source>
</evidence>
<dbReference type="SMART" id="SM00420">
    <property type="entry name" value="HTH_DEOR"/>
    <property type="match status" value="1"/>
</dbReference>
<dbReference type="InterPro" id="IPR001034">
    <property type="entry name" value="DeoR_HTH"/>
</dbReference>
<evidence type="ECO:0000313" key="6">
    <source>
        <dbReference type="Proteomes" id="UP000281332"/>
    </source>
</evidence>
<dbReference type="SUPFAM" id="SSF100950">
    <property type="entry name" value="NagB/RpiA/CoA transferase-like"/>
    <property type="match status" value="1"/>
</dbReference>
<dbReference type="PROSITE" id="PS51000">
    <property type="entry name" value="HTH_DEOR_2"/>
    <property type="match status" value="1"/>
</dbReference>
<dbReference type="AlphaFoldDB" id="A0A3N4NS55"/>
<dbReference type="Gene3D" id="1.10.10.10">
    <property type="entry name" value="Winged helix-like DNA-binding domain superfamily/Winged helix DNA-binding domain"/>
    <property type="match status" value="1"/>
</dbReference>
<evidence type="ECO:0000256" key="1">
    <source>
        <dbReference type="ARBA" id="ARBA00023015"/>
    </source>
</evidence>
<keyword evidence="2" id="KW-0238">DNA-binding</keyword>
<evidence type="ECO:0000313" key="5">
    <source>
        <dbReference type="EMBL" id="RPD95916.1"/>
    </source>
</evidence>
<dbReference type="PRINTS" id="PR00037">
    <property type="entry name" value="HTHLACR"/>
</dbReference>
<dbReference type="PROSITE" id="PS00894">
    <property type="entry name" value="HTH_DEOR_1"/>
    <property type="match status" value="1"/>
</dbReference>
<dbReference type="InterPro" id="IPR036390">
    <property type="entry name" value="WH_DNA-bd_sf"/>
</dbReference>
<organism evidence="5 6">
    <name type="scientific">Candidatus Pantoea deserta</name>
    <dbReference type="NCBI Taxonomy" id="1869313"/>
    <lineage>
        <taxon>Bacteria</taxon>
        <taxon>Pseudomonadati</taxon>
        <taxon>Pseudomonadota</taxon>
        <taxon>Gammaproteobacteria</taxon>
        <taxon>Enterobacterales</taxon>
        <taxon>Erwiniaceae</taxon>
        <taxon>Pantoea</taxon>
    </lineage>
</organism>
<feature type="domain" description="HTH deoR-type" evidence="4">
    <location>
        <begin position="3"/>
        <end position="58"/>
    </location>
</feature>
<name>A0A3N4NS55_9GAMM</name>
<gene>
    <name evidence="5" type="ORF">BBB56_19945</name>
</gene>
<dbReference type="InterPro" id="IPR050313">
    <property type="entry name" value="Carb_Metab_HTH_regulators"/>
</dbReference>
<dbReference type="InterPro" id="IPR014036">
    <property type="entry name" value="DeoR-like_C"/>
</dbReference>
<dbReference type="InterPro" id="IPR036388">
    <property type="entry name" value="WH-like_DNA-bd_sf"/>
</dbReference>
<evidence type="ECO:0000256" key="2">
    <source>
        <dbReference type="ARBA" id="ARBA00023125"/>
    </source>
</evidence>
<protein>
    <submittedName>
        <fullName evidence="5">DeoR/GlpR transcriptional regulator</fullName>
    </submittedName>
</protein>
<dbReference type="EMBL" id="RMVG01000020">
    <property type="protein sequence ID" value="RPD95916.1"/>
    <property type="molecule type" value="Genomic_DNA"/>
</dbReference>
<sequence>MISTERHQQILNALADEPFIKLKALADRLHVSVMTIRRDVAKLSSTGALIAVRGGVKSLASVTRSQNKTPENYPLLKAALSYLEQSRVIFLDSGTLCHQLAQLIPWTSEMTAVTNDFHIAEGIVRETSAKLFFIGGELNRSDNTCHKSLALEMLNSLSFELLFLSPDSWSERGVWHHDEHRQSWYRMLTRAARRTVLLADSKYYDQSGLFNLYTLGIADVVITNYPAAELVLKDRIDPLKFHPLRD</sequence>
<accession>A0A3N4NS55</accession>
<keyword evidence="3" id="KW-0804">Transcription</keyword>
<dbReference type="PANTHER" id="PTHR30363:SF58">
    <property type="entry name" value="REGULATORY PROTEIN, DEOR FAMILY"/>
    <property type="match status" value="1"/>
</dbReference>
<keyword evidence="1" id="KW-0805">Transcription regulation</keyword>
<dbReference type="InterPro" id="IPR018356">
    <property type="entry name" value="Tscrpt_reg_HTH_DeoR_CS"/>
</dbReference>
<dbReference type="GO" id="GO:0003677">
    <property type="term" value="F:DNA binding"/>
    <property type="evidence" value="ECO:0007669"/>
    <property type="project" value="UniProtKB-KW"/>
</dbReference>
<dbReference type="SMART" id="SM01134">
    <property type="entry name" value="DeoRC"/>
    <property type="match status" value="1"/>
</dbReference>
<dbReference type="InterPro" id="IPR037171">
    <property type="entry name" value="NagB/RpiA_transferase-like"/>
</dbReference>
<dbReference type="SUPFAM" id="SSF46785">
    <property type="entry name" value="Winged helix' DNA-binding domain"/>
    <property type="match status" value="1"/>
</dbReference>
<proteinExistence type="predicted"/>
<keyword evidence="6" id="KW-1185">Reference proteome</keyword>